<dbReference type="InterPro" id="IPR050171">
    <property type="entry name" value="MFS_Transporters"/>
</dbReference>
<name>I8UF69_9BACL</name>
<dbReference type="Pfam" id="PF07690">
    <property type="entry name" value="MFS_1"/>
    <property type="match status" value="1"/>
</dbReference>
<evidence type="ECO:0000256" key="7">
    <source>
        <dbReference type="SAM" id="Phobius"/>
    </source>
</evidence>
<dbReference type="OrthoDB" id="3268460at2"/>
<feature type="transmembrane region" description="Helical" evidence="7">
    <location>
        <begin position="202"/>
        <end position="222"/>
    </location>
</feature>
<feature type="domain" description="Major facilitator superfamily (MFS) profile" evidence="8">
    <location>
        <begin position="4"/>
        <end position="387"/>
    </location>
</feature>
<dbReference type="STRING" id="1196324.A374_09818"/>
<dbReference type="InterPro" id="IPR020846">
    <property type="entry name" value="MFS_dom"/>
</dbReference>
<feature type="transmembrane region" description="Helical" evidence="7">
    <location>
        <begin position="71"/>
        <end position="89"/>
    </location>
</feature>
<evidence type="ECO:0000256" key="5">
    <source>
        <dbReference type="ARBA" id="ARBA00022989"/>
    </source>
</evidence>
<keyword evidence="6 7" id="KW-0472">Membrane</keyword>
<proteinExistence type="predicted"/>
<keyword evidence="2" id="KW-0813">Transport</keyword>
<dbReference type="PRINTS" id="PR01035">
    <property type="entry name" value="TCRTETA"/>
</dbReference>
<protein>
    <submittedName>
        <fullName evidence="9">Putative efflux transporter</fullName>
    </submittedName>
</protein>
<dbReference type="GO" id="GO:0005886">
    <property type="term" value="C:plasma membrane"/>
    <property type="evidence" value="ECO:0007669"/>
    <property type="project" value="UniProtKB-SubCell"/>
</dbReference>
<feature type="transmembrane region" description="Helical" evidence="7">
    <location>
        <begin position="332"/>
        <end position="352"/>
    </location>
</feature>
<dbReference type="InterPro" id="IPR011701">
    <property type="entry name" value="MFS"/>
</dbReference>
<keyword evidence="4 7" id="KW-0812">Transmembrane</keyword>
<feature type="transmembrane region" description="Helical" evidence="7">
    <location>
        <begin position="276"/>
        <end position="293"/>
    </location>
</feature>
<dbReference type="PANTHER" id="PTHR23517:SF10">
    <property type="entry name" value="MAJOR FACILITATOR SUPERFAMILY (MFS) PROFILE DOMAIN-CONTAINING PROTEIN"/>
    <property type="match status" value="1"/>
</dbReference>
<evidence type="ECO:0000256" key="6">
    <source>
        <dbReference type="ARBA" id="ARBA00023136"/>
    </source>
</evidence>
<sequence length="397" mass="42952">MPKSLWILVIAMALNVTGTSFLWPINTIYIHEYLGKSMTVAGIVLLFNSGAGVLGNLVGGSLFDKFGGYKTIVAGASINLACLLLLVLYHDFTIYSVLLAIIGFGSGVTFPAMYALAGTLWKEGGRKAFNSIYVAQNVGVALGAAGGGFAASYSFQWSFIGNAILSGVFLLLAIFGFRSFAMKNDSVSAQRATEVSKKMKKNTVFIALLILCGGYLLAWMSYVQWQSTIAVYTQEAGVSKRLYSLLWTVNGALIVLLQPVLAFIVKKWITSVKKQILTGYVIFMISFWLAGYVHEFPGFLAAMIILTLGEMFVWPAVPSIANDLAPKGKTGFYQGVVNSTATAGRMIGPLFGGMIADIWGMNIVFIVLIGLFVISIVLTLLYDRVLPTKANYMKKTG</sequence>
<evidence type="ECO:0000256" key="1">
    <source>
        <dbReference type="ARBA" id="ARBA00004651"/>
    </source>
</evidence>
<feature type="transmembrane region" description="Helical" evidence="7">
    <location>
        <begin position="95"/>
        <end position="121"/>
    </location>
</feature>
<evidence type="ECO:0000313" key="10">
    <source>
        <dbReference type="Proteomes" id="UP000004080"/>
    </source>
</evidence>
<comment type="caution">
    <text evidence="9">The sequence shown here is derived from an EMBL/GenBank/DDBJ whole genome shotgun (WGS) entry which is preliminary data.</text>
</comment>
<dbReference type="PANTHER" id="PTHR23517">
    <property type="entry name" value="RESISTANCE PROTEIN MDTM, PUTATIVE-RELATED-RELATED"/>
    <property type="match status" value="1"/>
</dbReference>
<reference evidence="9 10" key="1">
    <citation type="journal article" date="2012" name="J. Bacteriol.">
        <title>Genome of Bacillus macauensis ZFHKF-1, a Long-Chain-Forming Bacterium.</title>
        <authorList>
            <person name="Cai L."/>
            <person name="Zhang T."/>
        </authorList>
    </citation>
    <scope>NUCLEOTIDE SEQUENCE [LARGE SCALE GENOMIC DNA]</scope>
    <source>
        <strain evidence="9 10">ZFHKF-1</strain>
    </source>
</reference>
<dbReference type="PROSITE" id="PS50850">
    <property type="entry name" value="MFS"/>
    <property type="match status" value="1"/>
</dbReference>
<feature type="transmembrane region" description="Helical" evidence="7">
    <location>
        <begin position="299"/>
        <end position="320"/>
    </location>
</feature>
<evidence type="ECO:0000256" key="2">
    <source>
        <dbReference type="ARBA" id="ARBA00022448"/>
    </source>
</evidence>
<accession>I8UF69</accession>
<organism evidence="9 10">
    <name type="scientific">Fictibacillus macauensis ZFHKF-1</name>
    <dbReference type="NCBI Taxonomy" id="1196324"/>
    <lineage>
        <taxon>Bacteria</taxon>
        <taxon>Bacillati</taxon>
        <taxon>Bacillota</taxon>
        <taxon>Bacilli</taxon>
        <taxon>Bacillales</taxon>
        <taxon>Fictibacillaceae</taxon>
        <taxon>Fictibacillus</taxon>
    </lineage>
</organism>
<dbReference type="Gene3D" id="1.20.1250.20">
    <property type="entry name" value="MFS general substrate transporter like domains"/>
    <property type="match status" value="2"/>
</dbReference>
<keyword evidence="3" id="KW-1003">Cell membrane</keyword>
<keyword evidence="5 7" id="KW-1133">Transmembrane helix</keyword>
<evidence type="ECO:0000313" key="9">
    <source>
        <dbReference type="EMBL" id="EIT85525.1"/>
    </source>
</evidence>
<dbReference type="SUPFAM" id="SSF103473">
    <property type="entry name" value="MFS general substrate transporter"/>
    <property type="match status" value="1"/>
</dbReference>
<dbReference type="InterPro" id="IPR001958">
    <property type="entry name" value="Tet-R_TetA/multi-R_MdtG-like"/>
</dbReference>
<dbReference type="Proteomes" id="UP000004080">
    <property type="component" value="Unassembled WGS sequence"/>
</dbReference>
<feature type="transmembrane region" description="Helical" evidence="7">
    <location>
        <begin position="38"/>
        <end position="59"/>
    </location>
</feature>
<dbReference type="CDD" id="cd17329">
    <property type="entry name" value="MFS_MdtH_MDR_like"/>
    <property type="match status" value="1"/>
</dbReference>
<dbReference type="EMBL" id="AKKV01000025">
    <property type="protein sequence ID" value="EIT85525.1"/>
    <property type="molecule type" value="Genomic_DNA"/>
</dbReference>
<feature type="transmembrane region" description="Helical" evidence="7">
    <location>
        <begin position="242"/>
        <end position="264"/>
    </location>
</feature>
<feature type="transmembrane region" description="Helical" evidence="7">
    <location>
        <begin position="358"/>
        <end position="382"/>
    </location>
</feature>
<comment type="subcellular location">
    <subcellularLocation>
        <location evidence="1">Cell membrane</location>
        <topology evidence="1">Multi-pass membrane protein</topology>
    </subcellularLocation>
</comment>
<keyword evidence="10" id="KW-1185">Reference proteome</keyword>
<gene>
    <name evidence="9" type="ORF">A374_09818</name>
</gene>
<feature type="transmembrane region" description="Helical" evidence="7">
    <location>
        <begin position="133"/>
        <end position="153"/>
    </location>
</feature>
<dbReference type="RefSeq" id="WP_007202050.1">
    <property type="nucleotide sequence ID" value="NZ_AKKV01000025.1"/>
</dbReference>
<dbReference type="InterPro" id="IPR036259">
    <property type="entry name" value="MFS_trans_sf"/>
</dbReference>
<dbReference type="PATRIC" id="fig|1196324.3.peg.2003"/>
<feature type="transmembrane region" description="Helical" evidence="7">
    <location>
        <begin position="159"/>
        <end position="181"/>
    </location>
</feature>
<evidence type="ECO:0000259" key="8">
    <source>
        <dbReference type="PROSITE" id="PS50850"/>
    </source>
</evidence>
<dbReference type="eggNOG" id="COG2814">
    <property type="taxonomic scope" value="Bacteria"/>
</dbReference>
<dbReference type="GO" id="GO:0022857">
    <property type="term" value="F:transmembrane transporter activity"/>
    <property type="evidence" value="ECO:0007669"/>
    <property type="project" value="InterPro"/>
</dbReference>
<evidence type="ECO:0000256" key="3">
    <source>
        <dbReference type="ARBA" id="ARBA00022475"/>
    </source>
</evidence>
<evidence type="ECO:0000256" key="4">
    <source>
        <dbReference type="ARBA" id="ARBA00022692"/>
    </source>
</evidence>
<dbReference type="AlphaFoldDB" id="I8UF69"/>